<dbReference type="PANTHER" id="PTHR15350:SF5">
    <property type="entry name" value="COP9 SIGNALOSOME COMPLEX SUBUNIT 7"/>
    <property type="match status" value="1"/>
</dbReference>
<proteinExistence type="inferred from homology"/>
<dbReference type="OrthoDB" id="10265275at2759"/>
<keyword evidence="5" id="KW-1185">Reference proteome</keyword>
<evidence type="ECO:0000256" key="2">
    <source>
        <dbReference type="ARBA" id="ARBA00022790"/>
    </source>
</evidence>
<keyword evidence="2" id="KW-0736">Signalosome</keyword>
<name>A0A9Q0LH87_ANAIG</name>
<dbReference type="Pfam" id="PF01399">
    <property type="entry name" value="PCI"/>
    <property type="match status" value="1"/>
</dbReference>
<dbReference type="OMA" id="SACEYRH"/>
<dbReference type="Proteomes" id="UP001149090">
    <property type="component" value="Unassembled WGS sequence"/>
</dbReference>
<reference evidence="4" key="1">
    <citation type="submission" date="2022-10" db="EMBL/GenBank/DDBJ databases">
        <title>Novel sulphate-reducing endosymbionts in the free-living metamonad Anaeramoeba.</title>
        <authorList>
            <person name="Jerlstrom-Hultqvist J."/>
            <person name="Cepicka I."/>
            <person name="Gallot-Lavallee L."/>
            <person name="Salas-Leiva D."/>
            <person name="Curtis B.A."/>
            <person name="Zahonova K."/>
            <person name="Pipaliya S."/>
            <person name="Dacks J."/>
            <person name="Roger A.J."/>
        </authorList>
    </citation>
    <scope>NUCLEOTIDE SEQUENCE</scope>
    <source>
        <strain evidence="4">BMAN</strain>
    </source>
</reference>
<dbReference type="SMART" id="SM00088">
    <property type="entry name" value="PINT"/>
    <property type="match status" value="1"/>
</dbReference>
<organism evidence="4 5">
    <name type="scientific">Anaeramoeba ignava</name>
    <name type="common">Anaerobic marine amoeba</name>
    <dbReference type="NCBI Taxonomy" id="1746090"/>
    <lineage>
        <taxon>Eukaryota</taxon>
        <taxon>Metamonada</taxon>
        <taxon>Anaeramoebidae</taxon>
        <taxon>Anaeramoeba</taxon>
    </lineage>
</organism>
<dbReference type="PANTHER" id="PTHR15350">
    <property type="entry name" value="COP9 SIGNALOSOME COMPLEX SUBUNIT 7/DENDRITIC CELL PROTEIN GA17"/>
    <property type="match status" value="1"/>
</dbReference>
<protein>
    <submittedName>
        <fullName evidence="4">Cop9 signalosome complex subunit 7</fullName>
    </submittedName>
</protein>
<evidence type="ECO:0000256" key="1">
    <source>
        <dbReference type="ARBA" id="ARBA00008482"/>
    </source>
</evidence>
<dbReference type="PROSITE" id="PS50250">
    <property type="entry name" value="PCI"/>
    <property type="match status" value="1"/>
</dbReference>
<dbReference type="AlphaFoldDB" id="A0A9Q0LH87"/>
<accession>A0A9Q0LH87</accession>
<sequence>MSSQTVTEVTNGGRALEKFMILSKQAKGKACVELIKKACAEPELFVFGELVNLPQIQALKSTEDASYLQLLELFAYGTYQDYKKNSKLPKLTEPQLKKLKMLTIVSMTYKSKVVKYEDLQKELEIQSVRELEDLIIEAIYSGLIEAKLDHKNKRLDISNVMGRDVKPDELGGVLDIFTQWFNLTEQLLESLDEKSKFSVLMFEANEDHKKEVEKKITDTTNLVKLSMKNNKMDPRQRELIAGQQMGFGDYYDDDDDERKDQGSGLMGFGKRFMGKGFHGRRNN</sequence>
<dbReference type="InterPro" id="IPR000717">
    <property type="entry name" value="PCI_dom"/>
</dbReference>
<evidence type="ECO:0000313" key="5">
    <source>
        <dbReference type="Proteomes" id="UP001149090"/>
    </source>
</evidence>
<comment type="caution">
    <text evidence="4">The sequence shown here is derived from an EMBL/GenBank/DDBJ whole genome shotgun (WGS) entry which is preliminary data.</text>
</comment>
<feature type="domain" description="PCI" evidence="3">
    <location>
        <begin position="1"/>
        <end position="162"/>
    </location>
</feature>
<comment type="similarity">
    <text evidence="1">Belongs to the CSN7/EIF3M family. CSN7 subfamily.</text>
</comment>
<dbReference type="InterPro" id="IPR045237">
    <property type="entry name" value="COPS7/eIF3m"/>
</dbReference>
<dbReference type="GO" id="GO:0008180">
    <property type="term" value="C:COP9 signalosome"/>
    <property type="evidence" value="ECO:0007669"/>
    <property type="project" value="UniProtKB-KW"/>
</dbReference>
<gene>
    <name evidence="4" type="ORF">M0811_09980</name>
</gene>
<dbReference type="Pfam" id="PF22061">
    <property type="entry name" value="CSN7_HB_subdom"/>
    <property type="match status" value="1"/>
</dbReference>
<evidence type="ECO:0000259" key="3">
    <source>
        <dbReference type="PROSITE" id="PS50250"/>
    </source>
</evidence>
<evidence type="ECO:0000313" key="4">
    <source>
        <dbReference type="EMBL" id="KAJ5071820.1"/>
    </source>
</evidence>
<dbReference type="EMBL" id="JAPDFW010000085">
    <property type="protein sequence ID" value="KAJ5071820.1"/>
    <property type="molecule type" value="Genomic_DNA"/>
</dbReference>